<evidence type="ECO:0000256" key="4">
    <source>
        <dbReference type="SAM" id="SignalP"/>
    </source>
</evidence>
<comment type="caution">
    <text evidence="6">The sequence shown here is derived from an EMBL/GenBank/DDBJ whole genome shotgun (WGS) entry which is preliminary data.</text>
</comment>
<reference evidence="6 7" key="1">
    <citation type="journal article" date="2019" name="Int. J. Syst. Evol. Microbiol.">
        <title>The Global Catalogue of Microorganisms (GCM) 10K type strain sequencing project: providing services to taxonomists for standard genome sequencing and annotation.</title>
        <authorList>
            <consortium name="The Broad Institute Genomics Platform"/>
            <consortium name="The Broad Institute Genome Sequencing Center for Infectious Disease"/>
            <person name="Wu L."/>
            <person name="Ma J."/>
        </authorList>
    </citation>
    <scope>NUCLEOTIDE SEQUENCE [LARGE SCALE GENOMIC DNA]</scope>
    <source>
        <strain evidence="6 7">JCM 13850</strain>
    </source>
</reference>
<dbReference type="SUPFAM" id="SSF53822">
    <property type="entry name" value="Periplasmic binding protein-like I"/>
    <property type="match status" value="1"/>
</dbReference>
<name>A0ABN2Y1S0_9ACTN</name>
<evidence type="ECO:0000256" key="1">
    <source>
        <dbReference type="ARBA" id="ARBA00004196"/>
    </source>
</evidence>
<feature type="signal peptide" evidence="4">
    <location>
        <begin position="1"/>
        <end position="28"/>
    </location>
</feature>
<evidence type="ECO:0000256" key="2">
    <source>
        <dbReference type="ARBA" id="ARBA00007639"/>
    </source>
</evidence>
<gene>
    <name evidence="6" type="ORF">GCM10009727_05310</name>
</gene>
<accession>A0ABN2Y1S0</accession>
<evidence type="ECO:0000313" key="7">
    <source>
        <dbReference type="Proteomes" id="UP001501020"/>
    </source>
</evidence>
<sequence length="392" mass="40395">MNTSFAGQRRSVRSVAAGLGLAAGLAVSACGVSGAASDASGTATSGVAKAAKAHLEKLSQPVSGAPDLGDPVDTSKVAGKTVFYVPIALKAGHFPFVQKNLQEALAKVGADLHTCDGQGNPSGFGACLDQAVQQRPAAVITDYIPYELASTAFEKLRSAGVPVFIAGAKQPQGVATSKAFAFGDPENYGFNAVEGEADAVIADSDGKAHVLFLQLNASTAIEAQGQHTIDYFKRACPHCVLTVKGVNLGIMSNIPSLVSSALVRDPGIGYVVPQTDTYLAAAVSGVQAAGKTRSIKISSSGDVLASVQQVKSNPQLLAMAGTNPPYLAWTMADSVFRMVAGQAPPETYPVLNRVFTKQNVNSLDLTTAAEAGGQWFGSTGYKQAFANLWSAK</sequence>
<evidence type="ECO:0000259" key="5">
    <source>
        <dbReference type="Pfam" id="PF13407"/>
    </source>
</evidence>
<feature type="chain" id="PRO_5046929393" description="Periplasmic binding protein domain-containing protein" evidence="4">
    <location>
        <begin position="29"/>
        <end position="392"/>
    </location>
</feature>
<comment type="similarity">
    <text evidence="2">Belongs to the bacterial solute-binding protein 2 family.</text>
</comment>
<dbReference type="InterPro" id="IPR025997">
    <property type="entry name" value="SBP_2_dom"/>
</dbReference>
<protein>
    <recommendedName>
        <fullName evidence="5">Periplasmic binding protein domain-containing protein</fullName>
    </recommendedName>
</protein>
<keyword evidence="7" id="KW-1185">Reference proteome</keyword>
<dbReference type="Pfam" id="PF13407">
    <property type="entry name" value="Peripla_BP_4"/>
    <property type="match status" value="1"/>
</dbReference>
<proteinExistence type="inferred from homology"/>
<evidence type="ECO:0000313" key="6">
    <source>
        <dbReference type="EMBL" id="GAA2120503.1"/>
    </source>
</evidence>
<comment type="subcellular location">
    <subcellularLocation>
        <location evidence="1">Cell envelope</location>
    </subcellularLocation>
</comment>
<dbReference type="InterPro" id="IPR028082">
    <property type="entry name" value="Peripla_BP_I"/>
</dbReference>
<organism evidence="6 7">
    <name type="scientific">Actinomadura napierensis</name>
    <dbReference type="NCBI Taxonomy" id="267854"/>
    <lineage>
        <taxon>Bacteria</taxon>
        <taxon>Bacillati</taxon>
        <taxon>Actinomycetota</taxon>
        <taxon>Actinomycetes</taxon>
        <taxon>Streptosporangiales</taxon>
        <taxon>Thermomonosporaceae</taxon>
        <taxon>Actinomadura</taxon>
    </lineage>
</organism>
<dbReference type="Proteomes" id="UP001501020">
    <property type="component" value="Unassembled WGS sequence"/>
</dbReference>
<dbReference type="PANTHER" id="PTHR46847">
    <property type="entry name" value="D-ALLOSE-BINDING PERIPLASMIC PROTEIN-RELATED"/>
    <property type="match status" value="1"/>
</dbReference>
<keyword evidence="3 4" id="KW-0732">Signal</keyword>
<dbReference type="Gene3D" id="3.40.50.2300">
    <property type="match status" value="2"/>
</dbReference>
<evidence type="ECO:0000256" key="3">
    <source>
        <dbReference type="ARBA" id="ARBA00022729"/>
    </source>
</evidence>
<dbReference type="PANTHER" id="PTHR46847:SF1">
    <property type="entry name" value="D-ALLOSE-BINDING PERIPLASMIC PROTEIN-RELATED"/>
    <property type="match status" value="1"/>
</dbReference>
<dbReference type="RefSeq" id="WP_344260950.1">
    <property type="nucleotide sequence ID" value="NZ_BAAAMR010000002.1"/>
</dbReference>
<dbReference type="EMBL" id="BAAAMR010000002">
    <property type="protein sequence ID" value="GAA2120503.1"/>
    <property type="molecule type" value="Genomic_DNA"/>
</dbReference>
<feature type="domain" description="Periplasmic binding protein" evidence="5">
    <location>
        <begin position="90"/>
        <end position="342"/>
    </location>
</feature>